<keyword evidence="4 6" id="KW-1133">Transmembrane helix</keyword>
<evidence type="ECO:0000256" key="4">
    <source>
        <dbReference type="ARBA" id="ARBA00022989"/>
    </source>
</evidence>
<dbReference type="GO" id="GO:0005886">
    <property type="term" value="C:plasma membrane"/>
    <property type="evidence" value="ECO:0007669"/>
    <property type="project" value="UniProtKB-SubCell"/>
</dbReference>
<evidence type="ECO:0000256" key="2">
    <source>
        <dbReference type="ARBA" id="ARBA00022475"/>
    </source>
</evidence>
<dbReference type="InterPro" id="IPR051679">
    <property type="entry name" value="DASS-Related_Transporters"/>
</dbReference>
<dbReference type="RefSeq" id="WP_193080663.1">
    <property type="nucleotide sequence ID" value="NZ_CP045201.1"/>
</dbReference>
<feature type="transmembrane region" description="Helical" evidence="6">
    <location>
        <begin position="427"/>
        <end position="445"/>
    </location>
</feature>
<evidence type="ECO:0000313" key="8">
    <source>
        <dbReference type="Proteomes" id="UP000594118"/>
    </source>
</evidence>
<gene>
    <name evidence="7" type="ORF">F3W81_17715</name>
</gene>
<keyword evidence="8" id="KW-1185">Reference proteome</keyword>
<evidence type="ECO:0000256" key="1">
    <source>
        <dbReference type="ARBA" id="ARBA00004651"/>
    </source>
</evidence>
<protein>
    <submittedName>
        <fullName evidence="7">YfcC family protein</fullName>
    </submittedName>
</protein>
<dbReference type="Pfam" id="PF03606">
    <property type="entry name" value="DcuC"/>
    <property type="match status" value="1"/>
</dbReference>
<dbReference type="KEGG" id="pshq:F3W81_17715"/>
<evidence type="ECO:0000256" key="6">
    <source>
        <dbReference type="SAM" id="Phobius"/>
    </source>
</evidence>
<sequence length="482" mass="50490">MPPPDTKVPEPASRFRFPSAYTILFALILVVAALTWVIPAGQYARVASEALGKDVPVAGTYAVTEADPQGVFDIILAPIAGFYDPSSYTANAIDVALFVLMIGGFIGVVTATGAIDAGIKRAMTRLKGREKWMIPILMGLFALGGTTEGMAEETLAFYVLLTPVMIAAGYDALTAVAVILLGAGVGVLGSTVNAFSTVIASDAAGVAFTDGLMLRLVLLALTFAATVAYVMRYAERVKADPSRSLVFDRKAANEAHFGTASQTATAFTGLHKIVLLLFGATFGVMIWGVSLGGWWMAEMSGLFLFAGIGIGLVGRLGEKGLVEAFVGGARDLLGVALIIGLARGIVVIMDAGHITDTILHWAEGTVTGLNRIVFINVMYWIEVALSFFVPSTSGLAVLSMPILAPVADFAGVARSLVVTAFQSAEGVVNLVTPTSAVVMGGLAIARVPYERWLRFVWPVLLGLTVIIMAVLSLGVLLQGTPT</sequence>
<organism evidence="7 8">
    <name type="scientific">Pseudooceanicola spongiae</name>
    <dbReference type="NCBI Taxonomy" id="2613965"/>
    <lineage>
        <taxon>Bacteria</taxon>
        <taxon>Pseudomonadati</taxon>
        <taxon>Pseudomonadota</taxon>
        <taxon>Alphaproteobacteria</taxon>
        <taxon>Rhodobacterales</taxon>
        <taxon>Paracoccaceae</taxon>
        <taxon>Pseudooceanicola</taxon>
    </lineage>
</organism>
<dbReference type="EMBL" id="CP045201">
    <property type="protein sequence ID" value="QOL82495.1"/>
    <property type="molecule type" value="Genomic_DNA"/>
</dbReference>
<feature type="transmembrane region" description="Helical" evidence="6">
    <location>
        <begin position="131"/>
        <end position="149"/>
    </location>
</feature>
<proteinExistence type="predicted"/>
<comment type="subcellular location">
    <subcellularLocation>
        <location evidence="1">Cell membrane</location>
        <topology evidence="1">Multi-pass membrane protein</topology>
    </subcellularLocation>
</comment>
<evidence type="ECO:0000256" key="5">
    <source>
        <dbReference type="ARBA" id="ARBA00023136"/>
    </source>
</evidence>
<evidence type="ECO:0000256" key="3">
    <source>
        <dbReference type="ARBA" id="ARBA00022692"/>
    </source>
</evidence>
<dbReference type="PANTHER" id="PTHR43652:SF6">
    <property type="entry name" value="ARGININE REPRESSOR"/>
    <property type="match status" value="1"/>
</dbReference>
<accession>A0A7L9WQ38</accession>
<feature type="transmembrane region" description="Helical" evidence="6">
    <location>
        <begin position="273"/>
        <end position="295"/>
    </location>
</feature>
<feature type="transmembrane region" description="Helical" evidence="6">
    <location>
        <begin position="301"/>
        <end position="317"/>
    </location>
</feature>
<dbReference type="Proteomes" id="UP000594118">
    <property type="component" value="Chromosome"/>
</dbReference>
<dbReference type="AlphaFoldDB" id="A0A7L9WQ38"/>
<feature type="transmembrane region" description="Helical" evidence="6">
    <location>
        <begin position="20"/>
        <end position="38"/>
    </location>
</feature>
<feature type="transmembrane region" description="Helical" evidence="6">
    <location>
        <begin position="369"/>
        <end position="390"/>
    </location>
</feature>
<feature type="transmembrane region" description="Helical" evidence="6">
    <location>
        <begin position="95"/>
        <end position="119"/>
    </location>
</feature>
<feature type="transmembrane region" description="Helical" evidence="6">
    <location>
        <begin position="402"/>
        <end position="421"/>
    </location>
</feature>
<dbReference type="PANTHER" id="PTHR43652">
    <property type="entry name" value="BASIC AMINO ACID ANTIPORTER YFCC-RELATED"/>
    <property type="match status" value="1"/>
</dbReference>
<feature type="transmembrane region" description="Helical" evidence="6">
    <location>
        <begin position="457"/>
        <end position="477"/>
    </location>
</feature>
<name>A0A7L9WQ38_9RHOB</name>
<keyword evidence="3 6" id="KW-0812">Transmembrane</keyword>
<reference evidence="7 8" key="1">
    <citation type="submission" date="2019-10" db="EMBL/GenBank/DDBJ databases">
        <title>Pseudopuniceibacterium sp. HQ09 islated from Antarctica.</title>
        <authorList>
            <person name="Liao L."/>
            <person name="Su S."/>
            <person name="Chen B."/>
            <person name="Yu Y."/>
        </authorList>
    </citation>
    <scope>NUCLEOTIDE SEQUENCE [LARGE SCALE GENOMIC DNA]</scope>
    <source>
        <strain evidence="7 8">HQ09</strain>
    </source>
</reference>
<feature type="transmembrane region" description="Helical" evidence="6">
    <location>
        <begin position="212"/>
        <end position="234"/>
    </location>
</feature>
<dbReference type="InterPro" id="IPR018385">
    <property type="entry name" value="C4_dicarb_anaerob_car-like"/>
</dbReference>
<keyword evidence="5 6" id="KW-0472">Membrane</keyword>
<feature type="transmembrane region" description="Helical" evidence="6">
    <location>
        <begin position="329"/>
        <end position="349"/>
    </location>
</feature>
<evidence type="ECO:0000313" key="7">
    <source>
        <dbReference type="EMBL" id="QOL82495.1"/>
    </source>
</evidence>
<keyword evidence="2" id="KW-1003">Cell membrane</keyword>